<dbReference type="InParanoid" id="A0A078A1K5"/>
<dbReference type="AlphaFoldDB" id="A0A078A1K5"/>
<gene>
    <name evidence="2" type="primary">Contig9055.g9688</name>
    <name evidence="2" type="ORF">STYLEM_4315</name>
</gene>
<dbReference type="Proteomes" id="UP000039865">
    <property type="component" value="Unassembled WGS sequence"/>
</dbReference>
<dbReference type="EMBL" id="CCKQ01004179">
    <property type="protein sequence ID" value="CDW75328.1"/>
    <property type="molecule type" value="Genomic_DNA"/>
</dbReference>
<keyword evidence="3" id="KW-1185">Reference proteome</keyword>
<keyword evidence="1" id="KW-0812">Transmembrane</keyword>
<feature type="transmembrane region" description="Helical" evidence="1">
    <location>
        <begin position="12"/>
        <end position="32"/>
    </location>
</feature>
<reference evidence="2 3" key="1">
    <citation type="submission" date="2014-06" db="EMBL/GenBank/DDBJ databases">
        <authorList>
            <person name="Swart Estienne"/>
        </authorList>
    </citation>
    <scope>NUCLEOTIDE SEQUENCE [LARGE SCALE GENOMIC DNA]</scope>
    <source>
        <strain evidence="2 3">130c</strain>
    </source>
</reference>
<organism evidence="2 3">
    <name type="scientific">Stylonychia lemnae</name>
    <name type="common">Ciliate</name>
    <dbReference type="NCBI Taxonomy" id="5949"/>
    <lineage>
        <taxon>Eukaryota</taxon>
        <taxon>Sar</taxon>
        <taxon>Alveolata</taxon>
        <taxon>Ciliophora</taxon>
        <taxon>Intramacronucleata</taxon>
        <taxon>Spirotrichea</taxon>
        <taxon>Stichotrichia</taxon>
        <taxon>Sporadotrichida</taxon>
        <taxon>Oxytrichidae</taxon>
        <taxon>Stylonychinae</taxon>
        <taxon>Stylonychia</taxon>
    </lineage>
</organism>
<feature type="transmembrane region" description="Helical" evidence="1">
    <location>
        <begin position="67"/>
        <end position="88"/>
    </location>
</feature>
<feature type="transmembrane region" description="Helical" evidence="1">
    <location>
        <begin position="100"/>
        <end position="126"/>
    </location>
</feature>
<name>A0A078A1K5_STYLE</name>
<keyword evidence="1" id="KW-0472">Membrane</keyword>
<evidence type="ECO:0000256" key="1">
    <source>
        <dbReference type="SAM" id="Phobius"/>
    </source>
</evidence>
<evidence type="ECO:0008006" key="4">
    <source>
        <dbReference type="Google" id="ProtNLM"/>
    </source>
</evidence>
<proteinExistence type="predicted"/>
<keyword evidence="1" id="KW-1133">Transmembrane helix</keyword>
<accession>A0A078A1K5</accession>
<protein>
    <recommendedName>
        <fullName evidence="4">Transmembrane protein</fullName>
    </recommendedName>
</protein>
<sequence length="196" mass="22871">MINKQELSLEFGIRLLAYLTSTIISLNLINLIKNFNDLTYQKTNAILDTYQIKYDIKLQRFQQLLKLIAFSYIFTALALFISYSILIIKEVSQVASHEYFSVLAYFMLIRPSDLIITIVTMTVCCLQIKLINKYQEYIQLGLIQHSQFHPIINLKKCSALKSKAKNEKEKQQSQPSYVQDLTQWLNNEQKTQGFQV</sequence>
<evidence type="ECO:0000313" key="3">
    <source>
        <dbReference type="Proteomes" id="UP000039865"/>
    </source>
</evidence>
<evidence type="ECO:0000313" key="2">
    <source>
        <dbReference type="EMBL" id="CDW75328.1"/>
    </source>
</evidence>